<gene>
    <name evidence="2" type="ORF">PN36_34935</name>
</gene>
<sequence length="135" mass="16014">MKKNQIIFYLLIFILYLLFGQSYIVVLPSTKKCVRNEIRMVFYILEIGDSKKEIRQKINSLNLSHLHFFKKSTVIFSPFEWGAKNWEIYFNIVDDKLSGIMIRTADSIRQHPKNAPPDKGDIFERWKTVEIIEVD</sequence>
<keyword evidence="1" id="KW-0812">Transmembrane</keyword>
<evidence type="ECO:0000313" key="2">
    <source>
        <dbReference type="EMBL" id="TGN99711.1"/>
    </source>
</evidence>
<dbReference type="Proteomes" id="UP000030428">
    <property type="component" value="Unassembled WGS sequence"/>
</dbReference>
<organism evidence="2 3">
    <name type="scientific">Candidatus Thiomargarita nelsonii</name>
    <dbReference type="NCBI Taxonomy" id="1003181"/>
    <lineage>
        <taxon>Bacteria</taxon>
        <taxon>Pseudomonadati</taxon>
        <taxon>Pseudomonadota</taxon>
        <taxon>Gammaproteobacteria</taxon>
        <taxon>Thiotrichales</taxon>
        <taxon>Thiotrichaceae</taxon>
        <taxon>Thiomargarita</taxon>
    </lineage>
</organism>
<reference evidence="2 3" key="1">
    <citation type="journal article" date="2016" name="Front. Microbiol.">
        <title>Single-Cell (Meta-)Genomics of a Dimorphic Candidatus Thiomargarita nelsonii Reveals Genomic Plasticity.</title>
        <authorList>
            <person name="Flood B.E."/>
            <person name="Fliss P."/>
            <person name="Jones D.S."/>
            <person name="Dick G.J."/>
            <person name="Jain S."/>
            <person name="Kaster A.K."/>
            <person name="Winkel M."/>
            <person name="Mussmann M."/>
            <person name="Bailey J."/>
        </authorList>
    </citation>
    <scope>NUCLEOTIDE SEQUENCE [LARGE SCALE GENOMIC DNA]</scope>
    <source>
        <strain evidence="2">Hydrate Ridge</strain>
    </source>
</reference>
<evidence type="ECO:0000256" key="1">
    <source>
        <dbReference type="SAM" id="Phobius"/>
    </source>
</evidence>
<name>A0A4E0QWI6_9GAMM</name>
<keyword evidence="1" id="KW-1133">Transmembrane helix</keyword>
<dbReference type="AlphaFoldDB" id="A0A4E0QWI6"/>
<protein>
    <submittedName>
        <fullName evidence="2">Uncharacterized protein</fullName>
    </submittedName>
</protein>
<proteinExistence type="predicted"/>
<feature type="transmembrane region" description="Helical" evidence="1">
    <location>
        <begin position="6"/>
        <end position="26"/>
    </location>
</feature>
<accession>A0A4E0QWI6</accession>
<keyword evidence="1" id="KW-0472">Membrane</keyword>
<keyword evidence="3" id="KW-1185">Reference proteome</keyword>
<comment type="caution">
    <text evidence="2">The sequence shown here is derived from an EMBL/GenBank/DDBJ whole genome shotgun (WGS) entry which is preliminary data.</text>
</comment>
<dbReference type="EMBL" id="JSZA02000405">
    <property type="protein sequence ID" value="TGN99711.1"/>
    <property type="molecule type" value="Genomic_DNA"/>
</dbReference>
<evidence type="ECO:0000313" key="3">
    <source>
        <dbReference type="Proteomes" id="UP000030428"/>
    </source>
</evidence>